<protein>
    <submittedName>
        <fullName evidence="1">Uncharacterized protein</fullName>
    </submittedName>
</protein>
<evidence type="ECO:0000313" key="1">
    <source>
        <dbReference type="EMBL" id="KIF52423.1"/>
    </source>
</evidence>
<dbReference type="Proteomes" id="UP000031586">
    <property type="component" value="Unassembled WGS sequence"/>
</dbReference>
<evidence type="ECO:0000313" key="2">
    <source>
        <dbReference type="Proteomes" id="UP000031586"/>
    </source>
</evidence>
<dbReference type="AlphaFoldDB" id="A0A0C1VRB5"/>
<dbReference type="PATRIC" id="fig|1229493.5.peg.2119"/>
<proteinExistence type="predicted"/>
<organism evidence="1 2">
    <name type="scientific">Vibrio owensii CAIM 1854 = LMG 25443</name>
    <dbReference type="NCBI Taxonomy" id="1229493"/>
    <lineage>
        <taxon>Bacteria</taxon>
        <taxon>Pseudomonadati</taxon>
        <taxon>Pseudomonadota</taxon>
        <taxon>Gammaproteobacteria</taxon>
        <taxon>Vibrionales</taxon>
        <taxon>Vibrionaceae</taxon>
        <taxon>Vibrio</taxon>
    </lineage>
</organism>
<reference evidence="1 2" key="1">
    <citation type="submission" date="2014-07" db="EMBL/GenBank/DDBJ databases">
        <title>Unique and conserved regions in Vibrio harveyi and related species in comparison with the shrimp pathogen Vibrio harveyi CAIM 1792.</title>
        <authorList>
            <person name="Espinoza-Valles I."/>
            <person name="Vora G."/>
            <person name="Leekitcharoenphon P."/>
            <person name="Ussery D."/>
            <person name="Hoj L."/>
            <person name="Gomez-Gil B."/>
        </authorList>
    </citation>
    <scope>NUCLEOTIDE SEQUENCE [LARGE SCALE GENOMIC DNA]</scope>
    <source>
        <strain evidence="2">CAIM 1854 / LMG 25443</strain>
    </source>
</reference>
<sequence>MNLEYKKLKWHAVLKLSQQTIKYLEEENSTSWSDVDKVKANVHAAELLQQLLSDLAIADSKAPTALHSVKRA</sequence>
<accession>A0A0C1VRB5</accession>
<dbReference type="EMBL" id="JPRD01000023">
    <property type="protein sequence ID" value="KIF52423.1"/>
    <property type="molecule type" value="Genomic_DNA"/>
</dbReference>
<gene>
    <name evidence="1" type="ORF">H735_14875</name>
</gene>
<name>A0A0C1VRB5_9VIBR</name>
<comment type="caution">
    <text evidence="1">The sequence shown here is derived from an EMBL/GenBank/DDBJ whole genome shotgun (WGS) entry which is preliminary data.</text>
</comment>
<dbReference type="GeneID" id="47102737"/>
<dbReference type="RefSeq" id="WP_005435487.1">
    <property type="nucleotide sequence ID" value="NZ_BAOH01000007.1"/>
</dbReference>